<accession>A0A0G1JFT6</accession>
<name>A0A0G1JFT6_9BACT</name>
<sequence length="606" mass="68564">MKRITRDIAIEKDELFLPNHRLKIDPSKKELSIKVAIPIDSGEISPVITEIKKEEKNPDFQPVCSPNKDVIEPFLEGRPASGRSFFWNYEIESQEPPIGRKMDQVLLDLEAFELLAEQDDPRSGTEKAPMMFYRDRLSSKGQPFLENKLAENAERVERAREEIFRLAKTFNKKVSNVRKKSGDEEQAFVRALSWLSREIFSKTKYEKGRNRLVDIFAPEAGEEAVADCEGRAKALAAVLDRAEMRAQTNKGFYVTEWEFFRDHVRMVVRSPLSGRSFVLEGGLSDLDKSKKTVLVDTINIVRFFTGDLAALPFREDEIFELDQGGIKVFKRSAAIETSSALDYYQEPLTIRPTSSRSSEKIENARKKIVGAEEARQLVFRQAKKQGQKFWRDLPKKRQCFIRDLALVASLGAAGAAFADFQSDRMDKLEDFSSTVVDMATELAGEIKTSSKKNPDMTVGFLSELDRRWQEEWSTHFDGTDYLVRLDSRSDQGLVWATSILEGNTVCDEINITPALSERSVGNSFWKQLAREAVQEAGDVEYEVEQLVIFSSPNNQIPLSPDNLIGENGKSICKAFEAVQKDGLKLPNGSIRVVLDGQELVEIPFGD</sequence>
<gene>
    <name evidence="1" type="ORF">UW63_C0034G0003</name>
</gene>
<dbReference type="Proteomes" id="UP000034154">
    <property type="component" value="Unassembled WGS sequence"/>
</dbReference>
<proteinExistence type="predicted"/>
<comment type="caution">
    <text evidence="1">The sequence shown here is derived from an EMBL/GenBank/DDBJ whole genome shotgun (WGS) entry which is preliminary data.</text>
</comment>
<dbReference type="EMBL" id="LCJB01000034">
    <property type="protein sequence ID" value="KKT70193.1"/>
    <property type="molecule type" value="Genomic_DNA"/>
</dbReference>
<protein>
    <submittedName>
        <fullName evidence="1">Uncharacterized protein</fullName>
    </submittedName>
</protein>
<organism evidence="1 2">
    <name type="scientific">Candidatus Uhrbacteria bacterium GW2011_GWF2_44_350</name>
    <dbReference type="NCBI Taxonomy" id="1619000"/>
    <lineage>
        <taxon>Bacteria</taxon>
        <taxon>Candidatus Uhriibacteriota</taxon>
    </lineage>
</organism>
<evidence type="ECO:0000313" key="2">
    <source>
        <dbReference type="Proteomes" id="UP000034154"/>
    </source>
</evidence>
<evidence type="ECO:0000313" key="1">
    <source>
        <dbReference type="EMBL" id="KKT70193.1"/>
    </source>
</evidence>
<dbReference type="AlphaFoldDB" id="A0A0G1JFT6"/>
<reference evidence="1 2" key="1">
    <citation type="journal article" date="2015" name="Nature">
        <title>rRNA introns, odd ribosomes, and small enigmatic genomes across a large radiation of phyla.</title>
        <authorList>
            <person name="Brown C.T."/>
            <person name="Hug L.A."/>
            <person name="Thomas B.C."/>
            <person name="Sharon I."/>
            <person name="Castelle C.J."/>
            <person name="Singh A."/>
            <person name="Wilkins M.J."/>
            <person name="Williams K.H."/>
            <person name="Banfield J.F."/>
        </authorList>
    </citation>
    <scope>NUCLEOTIDE SEQUENCE [LARGE SCALE GENOMIC DNA]</scope>
</reference>